<evidence type="ECO:0000313" key="3">
    <source>
        <dbReference type="Proteomes" id="UP000294489"/>
    </source>
</evidence>
<dbReference type="Proteomes" id="UP000294489">
    <property type="component" value="Unassembled WGS sequence"/>
</dbReference>
<evidence type="ECO:0000256" key="1">
    <source>
        <dbReference type="SAM" id="MobiDB-lite"/>
    </source>
</evidence>
<organism evidence="2 3">
    <name type="scientific">Modicisalibacter xianhensis</name>
    <dbReference type="NCBI Taxonomy" id="442341"/>
    <lineage>
        <taxon>Bacteria</taxon>
        <taxon>Pseudomonadati</taxon>
        <taxon>Pseudomonadota</taxon>
        <taxon>Gammaproteobacteria</taxon>
        <taxon>Oceanospirillales</taxon>
        <taxon>Halomonadaceae</taxon>
        <taxon>Modicisalibacter</taxon>
    </lineage>
</organism>
<dbReference type="GO" id="GO:0003677">
    <property type="term" value="F:DNA binding"/>
    <property type="evidence" value="ECO:0007669"/>
    <property type="project" value="InterPro"/>
</dbReference>
<dbReference type="InterPro" id="IPR001387">
    <property type="entry name" value="Cro/C1-type_HTH"/>
</dbReference>
<dbReference type="InterPro" id="IPR010982">
    <property type="entry name" value="Lambda_DNA-bd_dom_sf"/>
</dbReference>
<gene>
    <name evidence="2" type="ORF">DFO67_11029</name>
</gene>
<comment type="caution">
    <text evidence="2">The sequence shown here is derived from an EMBL/GenBank/DDBJ whole genome shotgun (WGS) entry which is preliminary data.</text>
</comment>
<sequence length="163" mass="18329">MSDSYSDRWLRWFEEQHPQLKRPLETRPHQAAIGTTPASPPASPVPARFNETAQATNLPVRNIPQPPTSQPSPDEPAPASAEGLVMEAQALRLRLNMSHRAFAEQLGISPRTNQDWEQGRRLPQGPGYALLRYVLRHPPVPNQLEKMSSTKDPLVSDHLKYSE</sequence>
<feature type="compositionally biased region" description="Pro residues" evidence="1">
    <location>
        <begin position="64"/>
        <end position="76"/>
    </location>
</feature>
<protein>
    <recommendedName>
        <fullName evidence="4">Helix-turn-helix domain-containing protein</fullName>
    </recommendedName>
</protein>
<dbReference type="EMBL" id="SOEC01000010">
    <property type="protein sequence ID" value="TDX28329.1"/>
    <property type="molecule type" value="Genomic_DNA"/>
</dbReference>
<reference evidence="2 3" key="1">
    <citation type="submission" date="2019-03" db="EMBL/GenBank/DDBJ databases">
        <title>Freshwater and sediment microbial communities from various areas in North America, analyzing microbe dynamics in response to fracking.</title>
        <authorList>
            <person name="Lamendella R."/>
        </authorList>
    </citation>
    <scope>NUCLEOTIDE SEQUENCE [LARGE SCALE GENOMIC DNA]</scope>
    <source>
        <strain evidence="2 3">6_TX</strain>
    </source>
</reference>
<evidence type="ECO:0008006" key="4">
    <source>
        <dbReference type="Google" id="ProtNLM"/>
    </source>
</evidence>
<dbReference type="SUPFAM" id="SSF47413">
    <property type="entry name" value="lambda repressor-like DNA-binding domains"/>
    <property type="match status" value="1"/>
</dbReference>
<feature type="compositionally biased region" description="Basic and acidic residues" evidence="1">
    <location>
        <begin position="18"/>
        <end position="28"/>
    </location>
</feature>
<feature type="region of interest" description="Disordered" evidence="1">
    <location>
        <begin position="141"/>
        <end position="163"/>
    </location>
</feature>
<dbReference type="CDD" id="cd00093">
    <property type="entry name" value="HTH_XRE"/>
    <property type="match status" value="1"/>
</dbReference>
<feature type="region of interest" description="Disordered" evidence="1">
    <location>
        <begin position="18"/>
        <end position="83"/>
    </location>
</feature>
<dbReference type="AlphaFoldDB" id="A0A4V3GTU1"/>
<proteinExistence type="predicted"/>
<accession>A0A4V3GTU1</accession>
<evidence type="ECO:0000313" key="2">
    <source>
        <dbReference type="EMBL" id="TDX28329.1"/>
    </source>
</evidence>
<feature type="compositionally biased region" description="Basic and acidic residues" evidence="1">
    <location>
        <begin position="154"/>
        <end position="163"/>
    </location>
</feature>
<name>A0A4V3GTU1_9GAMM</name>
<dbReference type="Gene3D" id="1.10.260.40">
    <property type="entry name" value="lambda repressor-like DNA-binding domains"/>
    <property type="match status" value="1"/>
</dbReference>